<feature type="transmembrane region" description="Helical" evidence="5">
    <location>
        <begin position="142"/>
        <end position="162"/>
    </location>
</feature>
<proteinExistence type="predicted"/>
<dbReference type="KEGG" id="lgi:LOTGIDRAFT_107933"/>
<dbReference type="OMA" id="CINAGED"/>
<feature type="transmembrane region" description="Helical" evidence="5">
    <location>
        <begin position="224"/>
        <end position="247"/>
    </location>
</feature>
<dbReference type="CTD" id="20230286"/>
<feature type="transmembrane region" description="Helical" evidence="5">
    <location>
        <begin position="486"/>
        <end position="505"/>
    </location>
</feature>
<feature type="transmembrane region" description="Helical" evidence="5">
    <location>
        <begin position="200"/>
        <end position="218"/>
    </location>
</feature>
<protein>
    <recommendedName>
        <fullName evidence="6">Major facilitator superfamily (MFS) profile domain-containing protein</fullName>
    </recommendedName>
</protein>
<dbReference type="GeneID" id="20230286"/>
<evidence type="ECO:0000256" key="4">
    <source>
        <dbReference type="ARBA" id="ARBA00023136"/>
    </source>
</evidence>
<keyword evidence="2 5" id="KW-0812">Transmembrane</keyword>
<comment type="subcellular location">
    <subcellularLocation>
        <location evidence="1">Membrane</location>
        <topology evidence="1">Multi-pass membrane protein</topology>
    </subcellularLocation>
</comment>
<feature type="domain" description="Major facilitator superfamily (MFS) profile" evidence="6">
    <location>
        <begin position="82"/>
        <end position="510"/>
    </location>
</feature>
<keyword evidence="8" id="KW-1185">Reference proteome</keyword>
<feature type="transmembrane region" description="Helical" evidence="5">
    <location>
        <begin position="392"/>
        <end position="414"/>
    </location>
</feature>
<dbReference type="GO" id="GO:0016020">
    <property type="term" value="C:membrane"/>
    <property type="evidence" value="ECO:0007669"/>
    <property type="project" value="UniProtKB-SubCell"/>
</dbReference>
<evidence type="ECO:0000256" key="5">
    <source>
        <dbReference type="SAM" id="Phobius"/>
    </source>
</evidence>
<dbReference type="OrthoDB" id="10021984at2759"/>
<dbReference type="GO" id="GO:0022857">
    <property type="term" value="F:transmembrane transporter activity"/>
    <property type="evidence" value="ECO:0007669"/>
    <property type="project" value="InterPro"/>
</dbReference>
<evidence type="ECO:0000313" key="8">
    <source>
        <dbReference type="Proteomes" id="UP000030746"/>
    </source>
</evidence>
<dbReference type="PROSITE" id="PS00216">
    <property type="entry name" value="SUGAR_TRANSPORT_1"/>
    <property type="match status" value="1"/>
</dbReference>
<keyword evidence="3 5" id="KW-1133">Transmembrane helix</keyword>
<dbReference type="Pfam" id="PF00083">
    <property type="entry name" value="Sugar_tr"/>
    <property type="match status" value="1"/>
</dbReference>
<evidence type="ECO:0000256" key="3">
    <source>
        <dbReference type="ARBA" id="ARBA00022989"/>
    </source>
</evidence>
<dbReference type="AlphaFoldDB" id="V3Z0K2"/>
<dbReference type="SUPFAM" id="SSF103473">
    <property type="entry name" value="MFS general substrate transporter"/>
    <property type="match status" value="1"/>
</dbReference>
<evidence type="ECO:0000259" key="6">
    <source>
        <dbReference type="PROSITE" id="PS50850"/>
    </source>
</evidence>
<feature type="transmembrane region" description="Helical" evidence="5">
    <location>
        <begin position="168"/>
        <end position="193"/>
    </location>
</feature>
<feature type="transmembrane region" description="Helical" evidence="5">
    <location>
        <begin position="20"/>
        <end position="42"/>
    </location>
</feature>
<organism evidence="7 8">
    <name type="scientific">Lottia gigantea</name>
    <name type="common">Giant owl limpet</name>
    <dbReference type="NCBI Taxonomy" id="225164"/>
    <lineage>
        <taxon>Eukaryota</taxon>
        <taxon>Metazoa</taxon>
        <taxon>Spiralia</taxon>
        <taxon>Lophotrochozoa</taxon>
        <taxon>Mollusca</taxon>
        <taxon>Gastropoda</taxon>
        <taxon>Patellogastropoda</taxon>
        <taxon>Lottioidea</taxon>
        <taxon>Lottiidae</taxon>
        <taxon>Lottia</taxon>
    </lineage>
</organism>
<name>V3Z0K2_LOTGI</name>
<accession>V3Z0K2</accession>
<gene>
    <name evidence="7" type="ORF">LOTGIDRAFT_107933</name>
</gene>
<dbReference type="InterPro" id="IPR005829">
    <property type="entry name" value="Sugar_transporter_CS"/>
</dbReference>
<keyword evidence="4 5" id="KW-0472">Membrane</keyword>
<dbReference type="HOGENOM" id="CLU_001265_33_4_1"/>
<evidence type="ECO:0000313" key="7">
    <source>
        <dbReference type="EMBL" id="ESO84003.1"/>
    </source>
</evidence>
<dbReference type="PANTHER" id="PTHR24064">
    <property type="entry name" value="SOLUTE CARRIER FAMILY 22 MEMBER"/>
    <property type="match status" value="1"/>
</dbReference>
<dbReference type="CDD" id="cd17317">
    <property type="entry name" value="MFS_SLC22"/>
    <property type="match status" value="1"/>
</dbReference>
<dbReference type="PROSITE" id="PS50850">
    <property type="entry name" value="MFS"/>
    <property type="match status" value="1"/>
</dbReference>
<feature type="transmembrane region" description="Helical" evidence="5">
    <location>
        <begin position="455"/>
        <end position="474"/>
    </location>
</feature>
<reference evidence="7 8" key="1">
    <citation type="journal article" date="2013" name="Nature">
        <title>Insights into bilaterian evolution from three spiralian genomes.</title>
        <authorList>
            <person name="Simakov O."/>
            <person name="Marletaz F."/>
            <person name="Cho S.J."/>
            <person name="Edsinger-Gonzales E."/>
            <person name="Havlak P."/>
            <person name="Hellsten U."/>
            <person name="Kuo D.H."/>
            <person name="Larsson T."/>
            <person name="Lv J."/>
            <person name="Arendt D."/>
            <person name="Savage R."/>
            <person name="Osoegawa K."/>
            <person name="de Jong P."/>
            <person name="Grimwood J."/>
            <person name="Chapman J.A."/>
            <person name="Shapiro H."/>
            <person name="Aerts A."/>
            <person name="Otillar R.P."/>
            <person name="Terry A.Y."/>
            <person name="Boore J.L."/>
            <person name="Grigoriev I.V."/>
            <person name="Lindberg D.R."/>
            <person name="Seaver E.C."/>
            <person name="Weisblat D.A."/>
            <person name="Putnam N.H."/>
            <person name="Rokhsar D.S."/>
        </authorList>
    </citation>
    <scope>NUCLEOTIDE SEQUENCE [LARGE SCALE GENOMIC DNA]</scope>
</reference>
<sequence length="531" mass="58934">MRFDDIVNILGGFGCYQKRVYVTLCLPLITCAMISHLSNFILGIPKHRCKLPAEFNDTSYYPEDESVHYMINISIPTENEEYSKCYWYGLNLSNPTTSQIQNASKRTKCNQWIYDTSVFTNTIVSEFNLVCDKAIYRSHANMVLLVGFMVSSLVIGTLSDIVGRRVGVYISFACIIGSQFGTAFTPNFTILLVCRFLNGFGDIGLFMTSFVLALELVGVSKRTLAGMVVELFFCVGLFLTAILAYFIRSWQTLQLAVNNFRSMVFCFFSFVPESARWLISKGKTEKAKLILRKVAKENHTKLPDEIFEKENLCLVEAPKSQASKLFASPVMVLRSCIIFFNWLVLSMVYFGLSFNVGNITGNIHVNFSIGTGVEVLAYVLCIFLLDRLGRKLVHCFSMLIGGIACISTLGSIPSISALDWITITFSMMGRFGVSAAFAVLYIFSCELFPTEARNFGLGASSFLGRIGGIVSPYIADMVYGKIGKALPLIIFGSAAIAAGLLALLLPETKNRKLPETIEDAKNLVRITIICD</sequence>
<feature type="transmembrane region" description="Helical" evidence="5">
    <location>
        <begin position="420"/>
        <end position="443"/>
    </location>
</feature>
<dbReference type="InterPro" id="IPR036259">
    <property type="entry name" value="MFS_trans_sf"/>
</dbReference>
<dbReference type="InterPro" id="IPR005828">
    <property type="entry name" value="MFS_sugar_transport-like"/>
</dbReference>
<evidence type="ECO:0000256" key="1">
    <source>
        <dbReference type="ARBA" id="ARBA00004141"/>
    </source>
</evidence>
<dbReference type="EMBL" id="KB203566">
    <property type="protein sequence ID" value="ESO84003.1"/>
    <property type="molecule type" value="Genomic_DNA"/>
</dbReference>
<feature type="transmembrane region" description="Helical" evidence="5">
    <location>
        <begin position="364"/>
        <end position="385"/>
    </location>
</feature>
<dbReference type="RefSeq" id="XP_009065131.1">
    <property type="nucleotide sequence ID" value="XM_009066883.1"/>
</dbReference>
<dbReference type="Proteomes" id="UP000030746">
    <property type="component" value="Unassembled WGS sequence"/>
</dbReference>
<dbReference type="InterPro" id="IPR020846">
    <property type="entry name" value="MFS_dom"/>
</dbReference>
<evidence type="ECO:0000256" key="2">
    <source>
        <dbReference type="ARBA" id="ARBA00022692"/>
    </source>
</evidence>
<dbReference type="Gene3D" id="1.20.1250.20">
    <property type="entry name" value="MFS general substrate transporter like domains"/>
    <property type="match status" value="1"/>
</dbReference>
<feature type="transmembrane region" description="Helical" evidence="5">
    <location>
        <begin position="331"/>
        <end position="352"/>
    </location>
</feature>